<feature type="domain" description="Protein kinase" evidence="6">
    <location>
        <begin position="66"/>
        <end position="317"/>
    </location>
</feature>
<reference evidence="7" key="2">
    <citation type="submission" date="2024-10" db="UniProtKB">
        <authorList>
            <consortium name="EnsemblProtists"/>
        </authorList>
    </citation>
    <scope>IDENTIFICATION</scope>
</reference>
<dbReference type="SMART" id="SM00220">
    <property type="entry name" value="S_TKc"/>
    <property type="match status" value="1"/>
</dbReference>
<proteinExistence type="predicted"/>
<dbReference type="PANTHER" id="PTHR44329">
    <property type="entry name" value="SERINE/THREONINE-PROTEIN KINASE TNNI3K-RELATED"/>
    <property type="match status" value="1"/>
</dbReference>
<sequence>MARHSASPSPNASPVVTRLHGAAGAENTPPASPPASPRKSPPKPALPEAALLQPPDGARLIGLSEILFAHRIGEGGAGATYLAQWNGATVAVKVAGGVCKWLESWRAEVAALTELRHPNVVEFLGCVVEPPTHCLVLQFCEGGDLYEALRRPTPPGLALKVGRGVAAGMLYLHKKNYIHRDLKSSNVLLDASGTAKLMDFGLSRQLDVDAEEQLTAETGTYRWMAPEVIRHEPYSASADVFSYAMLWFELITHEVPYADRPPLQAAVCTGLQGLRPPLPAATPPSVRSLIERCWAAPEARPSFAELVALTGDLEPALSQEERAWLDAPAGHAVSYDEMAPPRPENQPGERPAAACGDAGAASEGPPPPADLAVAVALADGARARRSSGSQIWSVPVCEPP</sequence>
<dbReference type="Proteomes" id="UP000013827">
    <property type="component" value="Unassembled WGS sequence"/>
</dbReference>
<dbReference type="Gene3D" id="3.30.200.20">
    <property type="entry name" value="Phosphorylase Kinase, domain 1"/>
    <property type="match status" value="1"/>
</dbReference>
<name>A0A0D3JBM8_EMIH1</name>
<dbReference type="InterPro" id="IPR001245">
    <property type="entry name" value="Ser-Thr/Tyr_kinase_cat_dom"/>
</dbReference>
<keyword evidence="8" id="KW-1185">Reference proteome</keyword>
<dbReference type="InterPro" id="IPR011009">
    <property type="entry name" value="Kinase-like_dom_sf"/>
</dbReference>
<keyword evidence="4" id="KW-0067">ATP-binding</keyword>
<feature type="compositionally biased region" description="Low complexity" evidence="5">
    <location>
        <begin position="352"/>
        <end position="363"/>
    </location>
</feature>
<organism evidence="7 8">
    <name type="scientific">Emiliania huxleyi (strain CCMP1516)</name>
    <dbReference type="NCBI Taxonomy" id="280463"/>
    <lineage>
        <taxon>Eukaryota</taxon>
        <taxon>Haptista</taxon>
        <taxon>Haptophyta</taxon>
        <taxon>Prymnesiophyceae</taxon>
        <taxon>Isochrysidales</taxon>
        <taxon>Noelaerhabdaceae</taxon>
        <taxon>Emiliania</taxon>
    </lineage>
</organism>
<evidence type="ECO:0000313" key="7">
    <source>
        <dbReference type="EnsemblProtists" id="EOD20913"/>
    </source>
</evidence>
<dbReference type="OMA" id="IVIWECV"/>
<evidence type="ECO:0000256" key="1">
    <source>
        <dbReference type="ARBA" id="ARBA00022679"/>
    </source>
</evidence>
<feature type="compositionally biased region" description="Low complexity" evidence="5">
    <location>
        <begin position="1"/>
        <end position="14"/>
    </location>
</feature>
<dbReference type="PaxDb" id="2903-EOD20913"/>
<dbReference type="PROSITE" id="PS50011">
    <property type="entry name" value="PROTEIN_KINASE_DOM"/>
    <property type="match status" value="1"/>
</dbReference>
<dbReference type="eggNOG" id="KOG0192">
    <property type="taxonomic scope" value="Eukaryota"/>
</dbReference>
<feature type="region of interest" description="Disordered" evidence="5">
    <location>
        <begin position="1"/>
        <end position="49"/>
    </location>
</feature>
<dbReference type="STRING" id="2903.R1CDV6"/>
<dbReference type="InterPro" id="IPR051681">
    <property type="entry name" value="Ser/Thr_Kinases-Pseudokinases"/>
</dbReference>
<dbReference type="PANTHER" id="PTHR44329:SF288">
    <property type="entry name" value="MITOGEN-ACTIVATED PROTEIN KINASE KINASE KINASE 20"/>
    <property type="match status" value="1"/>
</dbReference>
<keyword evidence="2" id="KW-0547">Nucleotide-binding</keyword>
<evidence type="ECO:0000256" key="5">
    <source>
        <dbReference type="SAM" id="MobiDB-lite"/>
    </source>
</evidence>
<dbReference type="RefSeq" id="XP_005773342.1">
    <property type="nucleotide sequence ID" value="XM_005773285.1"/>
</dbReference>
<evidence type="ECO:0000256" key="2">
    <source>
        <dbReference type="ARBA" id="ARBA00022741"/>
    </source>
</evidence>
<dbReference type="Pfam" id="PF07714">
    <property type="entry name" value="PK_Tyr_Ser-Thr"/>
    <property type="match status" value="1"/>
</dbReference>
<reference evidence="8" key="1">
    <citation type="journal article" date="2013" name="Nature">
        <title>Pan genome of the phytoplankton Emiliania underpins its global distribution.</title>
        <authorList>
            <person name="Read B.A."/>
            <person name="Kegel J."/>
            <person name="Klute M.J."/>
            <person name="Kuo A."/>
            <person name="Lefebvre S.C."/>
            <person name="Maumus F."/>
            <person name="Mayer C."/>
            <person name="Miller J."/>
            <person name="Monier A."/>
            <person name="Salamov A."/>
            <person name="Young J."/>
            <person name="Aguilar M."/>
            <person name="Claverie J.M."/>
            <person name="Frickenhaus S."/>
            <person name="Gonzalez K."/>
            <person name="Herman E.K."/>
            <person name="Lin Y.C."/>
            <person name="Napier J."/>
            <person name="Ogata H."/>
            <person name="Sarno A.F."/>
            <person name="Shmutz J."/>
            <person name="Schroeder D."/>
            <person name="de Vargas C."/>
            <person name="Verret F."/>
            <person name="von Dassow P."/>
            <person name="Valentin K."/>
            <person name="Van de Peer Y."/>
            <person name="Wheeler G."/>
            <person name="Dacks J.B."/>
            <person name="Delwiche C.F."/>
            <person name="Dyhrman S.T."/>
            <person name="Glockner G."/>
            <person name="John U."/>
            <person name="Richards T."/>
            <person name="Worden A.Z."/>
            <person name="Zhang X."/>
            <person name="Grigoriev I.V."/>
            <person name="Allen A.E."/>
            <person name="Bidle K."/>
            <person name="Borodovsky M."/>
            <person name="Bowler C."/>
            <person name="Brownlee C."/>
            <person name="Cock J.M."/>
            <person name="Elias M."/>
            <person name="Gladyshev V.N."/>
            <person name="Groth M."/>
            <person name="Guda C."/>
            <person name="Hadaegh A."/>
            <person name="Iglesias-Rodriguez M.D."/>
            <person name="Jenkins J."/>
            <person name="Jones B.M."/>
            <person name="Lawson T."/>
            <person name="Leese F."/>
            <person name="Lindquist E."/>
            <person name="Lobanov A."/>
            <person name="Lomsadze A."/>
            <person name="Malik S.B."/>
            <person name="Marsh M.E."/>
            <person name="Mackinder L."/>
            <person name="Mock T."/>
            <person name="Mueller-Roeber B."/>
            <person name="Pagarete A."/>
            <person name="Parker M."/>
            <person name="Probert I."/>
            <person name="Quesneville H."/>
            <person name="Raines C."/>
            <person name="Rensing S.A."/>
            <person name="Riano-Pachon D.M."/>
            <person name="Richier S."/>
            <person name="Rokitta S."/>
            <person name="Shiraiwa Y."/>
            <person name="Soanes D.M."/>
            <person name="van der Giezen M."/>
            <person name="Wahlund T.M."/>
            <person name="Williams B."/>
            <person name="Wilson W."/>
            <person name="Wolfe G."/>
            <person name="Wurch L.L."/>
        </authorList>
    </citation>
    <scope>NUCLEOTIDE SEQUENCE</scope>
</reference>
<dbReference type="AlphaFoldDB" id="A0A0D3JBM8"/>
<evidence type="ECO:0000256" key="3">
    <source>
        <dbReference type="ARBA" id="ARBA00022777"/>
    </source>
</evidence>
<dbReference type="CDD" id="cd13999">
    <property type="entry name" value="STKc_MAP3K-like"/>
    <property type="match status" value="1"/>
</dbReference>
<accession>A0A0D3JBM8</accession>
<dbReference type="SUPFAM" id="SSF56112">
    <property type="entry name" value="Protein kinase-like (PK-like)"/>
    <property type="match status" value="1"/>
</dbReference>
<dbReference type="Gene3D" id="1.10.510.10">
    <property type="entry name" value="Transferase(Phosphotransferase) domain 1"/>
    <property type="match status" value="1"/>
</dbReference>
<dbReference type="KEGG" id="ehx:EMIHUDRAFT_354911"/>
<dbReference type="PRINTS" id="PR00109">
    <property type="entry name" value="TYRKINASE"/>
</dbReference>
<feature type="region of interest" description="Disordered" evidence="5">
    <location>
        <begin position="334"/>
        <end position="371"/>
    </location>
</feature>
<keyword evidence="1" id="KW-0808">Transferase</keyword>
<dbReference type="InterPro" id="IPR008271">
    <property type="entry name" value="Ser/Thr_kinase_AS"/>
</dbReference>
<evidence type="ECO:0000256" key="4">
    <source>
        <dbReference type="ARBA" id="ARBA00022840"/>
    </source>
</evidence>
<evidence type="ECO:0000313" key="8">
    <source>
        <dbReference type="Proteomes" id="UP000013827"/>
    </source>
</evidence>
<dbReference type="InterPro" id="IPR000719">
    <property type="entry name" value="Prot_kinase_dom"/>
</dbReference>
<dbReference type="EnsemblProtists" id="EOD20913">
    <property type="protein sequence ID" value="EOD20913"/>
    <property type="gene ID" value="EMIHUDRAFT_354911"/>
</dbReference>
<dbReference type="GeneID" id="17266459"/>
<keyword evidence="3" id="KW-0418">Kinase</keyword>
<evidence type="ECO:0000259" key="6">
    <source>
        <dbReference type="PROSITE" id="PS50011"/>
    </source>
</evidence>
<dbReference type="GO" id="GO:0005524">
    <property type="term" value="F:ATP binding"/>
    <property type="evidence" value="ECO:0007669"/>
    <property type="project" value="UniProtKB-KW"/>
</dbReference>
<dbReference type="PROSITE" id="PS00108">
    <property type="entry name" value="PROTEIN_KINASE_ST"/>
    <property type="match status" value="1"/>
</dbReference>
<protein>
    <recommendedName>
        <fullName evidence="6">Protein kinase domain-containing protein</fullName>
    </recommendedName>
</protein>
<dbReference type="HOGENOM" id="CLU_747221_0_0_1"/>
<dbReference type="GO" id="GO:0004674">
    <property type="term" value="F:protein serine/threonine kinase activity"/>
    <property type="evidence" value="ECO:0007669"/>
    <property type="project" value="TreeGrafter"/>
</dbReference>